<organism evidence="9 10">
    <name type="scientific">Microseira wollei NIES-4236</name>
    <dbReference type="NCBI Taxonomy" id="2530354"/>
    <lineage>
        <taxon>Bacteria</taxon>
        <taxon>Bacillati</taxon>
        <taxon>Cyanobacteriota</taxon>
        <taxon>Cyanophyceae</taxon>
        <taxon>Oscillatoriophycideae</taxon>
        <taxon>Aerosakkonematales</taxon>
        <taxon>Aerosakkonemataceae</taxon>
        <taxon>Microseira</taxon>
    </lineage>
</organism>
<dbReference type="SUPFAM" id="SSF53448">
    <property type="entry name" value="Nucleotide-diphospho-sugar transferases"/>
    <property type="match status" value="1"/>
</dbReference>
<keyword evidence="2" id="KW-0328">Glycosyltransferase</keyword>
<evidence type="ECO:0000256" key="1">
    <source>
        <dbReference type="ARBA" id="ARBA00022475"/>
    </source>
</evidence>
<dbReference type="GO" id="GO:0005886">
    <property type="term" value="C:plasma membrane"/>
    <property type="evidence" value="ECO:0007669"/>
    <property type="project" value="TreeGrafter"/>
</dbReference>
<dbReference type="RefSeq" id="WP_264196918.1">
    <property type="nucleotide sequence ID" value="NZ_BLAY01000208.1"/>
</dbReference>
<keyword evidence="1" id="KW-1003">Cell membrane</keyword>
<dbReference type="Pfam" id="PF00535">
    <property type="entry name" value="Glycos_transf_2"/>
    <property type="match status" value="1"/>
</dbReference>
<keyword evidence="4" id="KW-0812">Transmembrane</keyword>
<evidence type="ECO:0000256" key="2">
    <source>
        <dbReference type="ARBA" id="ARBA00022676"/>
    </source>
</evidence>
<evidence type="ECO:0000256" key="6">
    <source>
        <dbReference type="ARBA" id="ARBA00022989"/>
    </source>
</evidence>
<feature type="domain" description="Glycosyltransferase 2-like" evidence="8">
    <location>
        <begin position="2"/>
        <end position="68"/>
    </location>
</feature>
<protein>
    <submittedName>
        <fullName evidence="9">Glycosyl transferase</fullName>
    </submittedName>
</protein>
<evidence type="ECO:0000256" key="7">
    <source>
        <dbReference type="ARBA" id="ARBA00023136"/>
    </source>
</evidence>
<dbReference type="GO" id="GO:0099621">
    <property type="term" value="F:undecaprenyl-phosphate 4-deoxy-4-formamido-L-arabinose transferase activity"/>
    <property type="evidence" value="ECO:0007669"/>
    <property type="project" value="TreeGrafter"/>
</dbReference>
<dbReference type="PANTHER" id="PTHR48090:SF3">
    <property type="entry name" value="UNDECAPRENYL-PHOSPHATE 4-DEOXY-4-FORMAMIDO-L-ARABINOSE TRANSFERASE"/>
    <property type="match status" value="1"/>
</dbReference>
<evidence type="ECO:0000313" key="9">
    <source>
        <dbReference type="EMBL" id="GET43236.1"/>
    </source>
</evidence>
<sequence>MQVIRHPQRRGVTGGWKTALGHVKTDWIFWGQADLESDPRTDLPWLIEACIPGVDAVAGWRQGRGDGKILASTIANKTCRLAFGLEIHDMNWIKLVCRDLVANLPIEKITHRYLLAVLAAQGHRVTEIPTPWHPRYSGQTKFGKGRLISSGIDFGKLWWWFQTEGRIKLPQSQSADLKMVGISDGR</sequence>
<proteinExistence type="predicted"/>
<keyword evidence="10" id="KW-1185">Reference proteome</keyword>
<keyword evidence="6" id="KW-1133">Transmembrane helix</keyword>
<evidence type="ECO:0000256" key="3">
    <source>
        <dbReference type="ARBA" id="ARBA00022679"/>
    </source>
</evidence>
<dbReference type="InterPro" id="IPR050256">
    <property type="entry name" value="Glycosyltransferase_2"/>
</dbReference>
<evidence type="ECO:0000313" key="10">
    <source>
        <dbReference type="Proteomes" id="UP001050975"/>
    </source>
</evidence>
<dbReference type="Proteomes" id="UP001050975">
    <property type="component" value="Unassembled WGS sequence"/>
</dbReference>
<evidence type="ECO:0000259" key="8">
    <source>
        <dbReference type="Pfam" id="PF00535"/>
    </source>
</evidence>
<dbReference type="InterPro" id="IPR029044">
    <property type="entry name" value="Nucleotide-diphossugar_trans"/>
</dbReference>
<evidence type="ECO:0000256" key="4">
    <source>
        <dbReference type="ARBA" id="ARBA00022692"/>
    </source>
</evidence>
<keyword evidence="7" id="KW-0472">Membrane</keyword>
<keyword evidence="5" id="KW-0448">Lipopolysaccharide biosynthesis</keyword>
<dbReference type="EMBL" id="BLAY01000208">
    <property type="protein sequence ID" value="GET43236.1"/>
    <property type="molecule type" value="Genomic_DNA"/>
</dbReference>
<dbReference type="AlphaFoldDB" id="A0AAV3XNG1"/>
<dbReference type="InterPro" id="IPR001173">
    <property type="entry name" value="Glyco_trans_2-like"/>
</dbReference>
<dbReference type="Gene3D" id="3.90.550.10">
    <property type="entry name" value="Spore Coat Polysaccharide Biosynthesis Protein SpsA, Chain A"/>
    <property type="match status" value="1"/>
</dbReference>
<dbReference type="GO" id="GO:0009103">
    <property type="term" value="P:lipopolysaccharide biosynthetic process"/>
    <property type="evidence" value="ECO:0007669"/>
    <property type="project" value="UniProtKB-KW"/>
</dbReference>
<dbReference type="PANTHER" id="PTHR48090">
    <property type="entry name" value="UNDECAPRENYL-PHOSPHATE 4-DEOXY-4-FORMAMIDO-L-ARABINOSE TRANSFERASE-RELATED"/>
    <property type="match status" value="1"/>
</dbReference>
<accession>A0AAV3XNG1</accession>
<reference evidence="9" key="1">
    <citation type="submission" date="2019-10" db="EMBL/GenBank/DDBJ databases">
        <title>Draft genome sequece of Microseira wollei NIES-4236.</title>
        <authorList>
            <person name="Yamaguchi H."/>
            <person name="Suzuki S."/>
            <person name="Kawachi M."/>
        </authorList>
    </citation>
    <scope>NUCLEOTIDE SEQUENCE</scope>
    <source>
        <strain evidence="9">NIES-4236</strain>
    </source>
</reference>
<keyword evidence="3 9" id="KW-0808">Transferase</keyword>
<gene>
    <name evidence="9" type="ORF">MiSe_80580</name>
</gene>
<evidence type="ECO:0000256" key="5">
    <source>
        <dbReference type="ARBA" id="ARBA00022985"/>
    </source>
</evidence>
<name>A0AAV3XNG1_9CYAN</name>
<comment type="caution">
    <text evidence="9">The sequence shown here is derived from an EMBL/GenBank/DDBJ whole genome shotgun (WGS) entry which is preliminary data.</text>
</comment>